<organism evidence="1">
    <name type="scientific">Arundo donax</name>
    <name type="common">Giant reed</name>
    <name type="synonym">Donax arundinaceus</name>
    <dbReference type="NCBI Taxonomy" id="35708"/>
    <lineage>
        <taxon>Eukaryota</taxon>
        <taxon>Viridiplantae</taxon>
        <taxon>Streptophyta</taxon>
        <taxon>Embryophyta</taxon>
        <taxon>Tracheophyta</taxon>
        <taxon>Spermatophyta</taxon>
        <taxon>Magnoliopsida</taxon>
        <taxon>Liliopsida</taxon>
        <taxon>Poales</taxon>
        <taxon>Poaceae</taxon>
        <taxon>PACMAD clade</taxon>
        <taxon>Arundinoideae</taxon>
        <taxon>Arundineae</taxon>
        <taxon>Arundo</taxon>
    </lineage>
</organism>
<protein>
    <submittedName>
        <fullName evidence="1">Uncharacterized protein</fullName>
    </submittedName>
</protein>
<reference evidence="1" key="1">
    <citation type="submission" date="2014-09" db="EMBL/GenBank/DDBJ databases">
        <authorList>
            <person name="Magalhaes I.L.F."/>
            <person name="Oliveira U."/>
            <person name="Santos F.R."/>
            <person name="Vidigal T.H.D.A."/>
            <person name="Brescovit A.D."/>
            <person name="Santos A.J."/>
        </authorList>
    </citation>
    <scope>NUCLEOTIDE SEQUENCE</scope>
    <source>
        <tissue evidence="1">Shoot tissue taken approximately 20 cm above the soil surface</tissue>
    </source>
</reference>
<reference evidence="1" key="2">
    <citation type="journal article" date="2015" name="Data Brief">
        <title>Shoot transcriptome of the giant reed, Arundo donax.</title>
        <authorList>
            <person name="Barrero R.A."/>
            <person name="Guerrero F.D."/>
            <person name="Moolhuijzen P."/>
            <person name="Goolsby J.A."/>
            <person name="Tidwell J."/>
            <person name="Bellgard S.E."/>
            <person name="Bellgard M.I."/>
        </authorList>
    </citation>
    <scope>NUCLEOTIDE SEQUENCE</scope>
    <source>
        <tissue evidence="1">Shoot tissue taken approximately 20 cm above the soil surface</tissue>
    </source>
</reference>
<proteinExistence type="predicted"/>
<accession>A0A0A9G7C1</accession>
<dbReference type="EMBL" id="GBRH01179455">
    <property type="protein sequence ID" value="JAE18441.1"/>
    <property type="molecule type" value="Transcribed_RNA"/>
</dbReference>
<dbReference type="AlphaFoldDB" id="A0A0A9G7C1"/>
<name>A0A0A9G7C1_ARUDO</name>
<sequence>MPICVPAELAMHISILVLVGITY</sequence>
<evidence type="ECO:0000313" key="1">
    <source>
        <dbReference type="EMBL" id="JAE18441.1"/>
    </source>
</evidence>